<dbReference type="CDD" id="cd02440">
    <property type="entry name" value="AdoMet_MTases"/>
    <property type="match status" value="1"/>
</dbReference>
<dbReference type="RefSeq" id="WP_066431416.1">
    <property type="nucleotide sequence ID" value="NZ_LZRN01000006.1"/>
</dbReference>
<evidence type="ECO:0008006" key="5">
    <source>
        <dbReference type="Google" id="ProtNLM"/>
    </source>
</evidence>
<dbReference type="InterPro" id="IPR029063">
    <property type="entry name" value="SAM-dependent_MTases_sf"/>
</dbReference>
<dbReference type="Gene3D" id="3.40.50.150">
    <property type="entry name" value="Vaccinia Virus protein VP39"/>
    <property type="match status" value="1"/>
</dbReference>
<dbReference type="Pfam" id="PF22013">
    <property type="entry name" value="PG_1098_Fer"/>
    <property type="match status" value="1"/>
</dbReference>
<sequence>MNAAILRPDVQEYINQHLKTDPTLLILKGVPFTEVSVQELVEQIEAKNKCEKKLPRWFQKSAIYYPNKLSIEQTSSEVTAAYKSGLIEGETLIDLTGGFGVDAYFFGKHFEKVTHCELNDELSHIAHHNFERLEILNIKSVASDGLLYLENSEENFDWIYVDPSRRHDSKGKVFFLKDCLPNIPEHLATLWSHSKNIMIKTSPLLDITVGLNELEHVKTIHIIAVNNEVKELLWVLEHGFSGEISIKTINLKKQYSEYFDFILEDESKVETTYSEPLTYLFEPNSAILKSGGFHSLSETFNVSKLHKHSHLYTSDTLIEFPGRAFRILKSIPYNKKQVKGLSIEKANITTRNFPESVQNLRNMFKIKDGGEQYLFFTTNMHNQKILLVCIKAQ</sequence>
<protein>
    <recommendedName>
        <fullName evidence="5">THUMP-like domain-containing protein</fullName>
    </recommendedName>
</protein>
<reference evidence="3 4" key="1">
    <citation type="submission" date="2018-06" db="EMBL/GenBank/DDBJ databases">
        <title>Genomic Encyclopedia of Archaeal and Bacterial Type Strains, Phase II (KMG-II): from individual species to whole genera.</title>
        <authorList>
            <person name="Goeker M."/>
        </authorList>
    </citation>
    <scope>NUCLEOTIDE SEQUENCE [LARGE SCALE GENOMIC DNA]</scope>
    <source>
        <strain evidence="3 4">DSM 12408</strain>
    </source>
</reference>
<dbReference type="InterPro" id="IPR054168">
    <property type="entry name" value="PG_1098_Fer"/>
</dbReference>
<proteinExistence type="predicted"/>
<dbReference type="Gene3D" id="1.10.10.1110">
    <property type="entry name" value="Methyltransferase PG1098, N-terminal domain"/>
    <property type="match status" value="1"/>
</dbReference>
<keyword evidence="4" id="KW-1185">Reference proteome</keyword>
<feature type="domain" description="THUMP-like" evidence="1">
    <location>
        <begin position="322"/>
        <end position="389"/>
    </location>
</feature>
<evidence type="ECO:0000259" key="1">
    <source>
        <dbReference type="Pfam" id="PF18096"/>
    </source>
</evidence>
<dbReference type="SUPFAM" id="SSF53335">
    <property type="entry name" value="S-adenosyl-L-methionine-dependent methyltransferases"/>
    <property type="match status" value="1"/>
</dbReference>
<dbReference type="Pfam" id="PF18096">
    <property type="entry name" value="Thump_like"/>
    <property type="match status" value="1"/>
</dbReference>
<dbReference type="OrthoDB" id="1000417at2"/>
<evidence type="ECO:0000259" key="2">
    <source>
        <dbReference type="Pfam" id="PF22013"/>
    </source>
</evidence>
<gene>
    <name evidence="3" type="ORF">LX77_00866</name>
</gene>
<dbReference type="EMBL" id="QLLQ01000002">
    <property type="protein sequence ID" value="RAJ26611.1"/>
    <property type="molecule type" value="Genomic_DNA"/>
</dbReference>
<dbReference type="AlphaFoldDB" id="A0A1A7R506"/>
<dbReference type="STRING" id="49280.A9996_04500"/>
<evidence type="ECO:0000313" key="3">
    <source>
        <dbReference type="EMBL" id="RAJ26611.1"/>
    </source>
</evidence>
<name>A0A1A7R506_9FLAO</name>
<organism evidence="3 4">
    <name type="scientific">Gelidibacter algens</name>
    <dbReference type="NCBI Taxonomy" id="49280"/>
    <lineage>
        <taxon>Bacteria</taxon>
        <taxon>Pseudomonadati</taxon>
        <taxon>Bacteroidota</taxon>
        <taxon>Flavobacteriia</taxon>
        <taxon>Flavobacteriales</taxon>
        <taxon>Flavobacteriaceae</taxon>
        <taxon>Gelidibacter</taxon>
    </lineage>
</organism>
<accession>A0A1A7R506</accession>
<dbReference type="Proteomes" id="UP000248987">
    <property type="component" value="Unassembled WGS sequence"/>
</dbReference>
<evidence type="ECO:0000313" key="4">
    <source>
        <dbReference type="Proteomes" id="UP000248987"/>
    </source>
</evidence>
<feature type="domain" description="PG-1098 ferredoxin-like" evidence="2">
    <location>
        <begin position="279"/>
        <end position="321"/>
    </location>
</feature>
<comment type="caution">
    <text evidence="3">The sequence shown here is derived from an EMBL/GenBank/DDBJ whole genome shotgun (WGS) entry which is preliminary data.</text>
</comment>
<dbReference type="InterPro" id="IPR041497">
    <property type="entry name" value="Thump-like"/>
</dbReference>